<proteinExistence type="inferred from homology"/>
<dbReference type="EMBL" id="CP015163">
    <property type="protein sequence ID" value="AXB48438.1"/>
    <property type="molecule type" value="Genomic_DNA"/>
</dbReference>
<feature type="domain" description="RsbT co-antagonist protein RsbRD N-terminal" evidence="3">
    <location>
        <begin position="11"/>
        <end position="145"/>
    </location>
</feature>
<dbReference type="Pfam" id="PF14361">
    <property type="entry name" value="RsbRD_N"/>
    <property type="match status" value="1"/>
</dbReference>
<evidence type="ECO:0000259" key="3">
    <source>
        <dbReference type="Pfam" id="PF14361"/>
    </source>
</evidence>
<feature type="domain" description="CdaR GGDEF-like" evidence="4">
    <location>
        <begin position="164"/>
        <end position="281"/>
    </location>
</feature>
<dbReference type="Gene3D" id="1.10.10.2840">
    <property type="entry name" value="PucR C-terminal helix-turn-helix domain"/>
    <property type="match status" value="1"/>
</dbReference>
<protein>
    <recommendedName>
        <fullName evidence="7">PucR C-terminal helix-turn-helix domain-containing protein</fullName>
    </recommendedName>
</protein>
<dbReference type="InterPro" id="IPR051448">
    <property type="entry name" value="CdaR-like_regulators"/>
</dbReference>
<evidence type="ECO:0008006" key="7">
    <source>
        <dbReference type="Google" id="ProtNLM"/>
    </source>
</evidence>
<dbReference type="InterPro" id="IPR041522">
    <property type="entry name" value="CdaR_GGDEF"/>
</dbReference>
<dbReference type="KEGG" id="aab:A4R43_12735"/>
<evidence type="ECO:0000256" key="1">
    <source>
        <dbReference type="ARBA" id="ARBA00006754"/>
    </source>
</evidence>
<reference evidence="5 6" key="1">
    <citation type="submission" date="2016-04" db="EMBL/GenBank/DDBJ databases">
        <title>Complete genome sequence and analysis of deep-sea sediment isolate, Amycolatopsis sp. WP1.</title>
        <authorList>
            <person name="Wang H."/>
            <person name="Chen S."/>
            <person name="Wu Q."/>
        </authorList>
    </citation>
    <scope>NUCLEOTIDE SEQUENCE [LARGE SCALE GENOMIC DNA]</scope>
    <source>
        <strain evidence="5 6">WP1</strain>
    </source>
</reference>
<dbReference type="PANTHER" id="PTHR33744">
    <property type="entry name" value="CARBOHYDRATE DIACID REGULATOR"/>
    <property type="match status" value="1"/>
</dbReference>
<keyword evidence="6" id="KW-1185">Reference proteome</keyword>
<dbReference type="Proteomes" id="UP000250434">
    <property type="component" value="Chromosome"/>
</dbReference>
<evidence type="ECO:0000313" key="5">
    <source>
        <dbReference type="EMBL" id="AXB48438.1"/>
    </source>
</evidence>
<gene>
    <name evidence="5" type="ORF">A4R43_12735</name>
</gene>
<dbReference type="InterPro" id="IPR042070">
    <property type="entry name" value="PucR_C-HTH_sf"/>
</dbReference>
<dbReference type="InterPro" id="IPR025736">
    <property type="entry name" value="PucR_C-HTH_dom"/>
</dbReference>
<accession>A0A344LK64</accession>
<dbReference type="Pfam" id="PF17853">
    <property type="entry name" value="GGDEF_2"/>
    <property type="match status" value="1"/>
</dbReference>
<feature type="domain" description="PucR C-terminal helix-turn-helix" evidence="2">
    <location>
        <begin position="333"/>
        <end position="389"/>
    </location>
</feature>
<dbReference type="InterPro" id="IPR025751">
    <property type="entry name" value="RsbRD_N_dom"/>
</dbReference>
<dbReference type="AlphaFoldDB" id="A0A344LK64"/>
<evidence type="ECO:0000313" key="6">
    <source>
        <dbReference type="Proteomes" id="UP000250434"/>
    </source>
</evidence>
<organism evidence="5 6">
    <name type="scientific">Amycolatopsis albispora</name>
    <dbReference type="NCBI Taxonomy" id="1804986"/>
    <lineage>
        <taxon>Bacteria</taxon>
        <taxon>Bacillati</taxon>
        <taxon>Actinomycetota</taxon>
        <taxon>Actinomycetes</taxon>
        <taxon>Pseudonocardiales</taxon>
        <taxon>Pseudonocardiaceae</taxon>
        <taxon>Amycolatopsis</taxon>
    </lineage>
</organism>
<dbReference type="PANTHER" id="PTHR33744:SF1">
    <property type="entry name" value="DNA-BINDING TRANSCRIPTIONAL ACTIVATOR ADER"/>
    <property type="match status" value="1"/>
</dbReference>
<evidence type="ECO:0000259" key="2">
    <source>
        <dbReference type="Pfam" id="PF13556"/>
    </source>
</evidence>
<name>A0A344LK64_9PSEU</name>
<dbReference type="Pfam" id="PF13556">
    <property type="entry name" value="HTH_30"/>
    <property type="match status" value="1"/>
</dbReference>
<evidence type="ECO:0000259" key="4">
    <source>
        <dbReference type="Pfam" id="PF17853"/>
    </source>
</evidence>
<sequence>MVTRLRGDSDALFQSFLARVRRVPPYARGLVPTDRMEHDATRTFDYLLRRISRAPMPDRLAGIGTEIGRDRAHRGVPLNDLLTAVRLNFRIVWDALREQAGPEDGPLLVARVDRVWAAVEEHALHVQLAYQDEGALIARERQGERSMLVAALLGEVDGAGHVLGDPAPDDVARVARALAIDVDDDLLVVVSPASAGARLHRVADTFAAQGRPVHVQALARHAVLLARWTGASPPGEGSAGIRALRSALGGLLDTVPCVLGPLAHGVANVPASARTALRAVDALPGLTGPVDPYDVWLPVAAAGLAGTRGIGPELAGSVLGGLSALPPAERERLLETIRAWARTGSVTAVAQELWCHRNTVLNRLRRITELTGRDVTVPEQATVVLLALACSDALGPR</sequence>
<comment type="similarity">
    <text evidence="1">Belongs to the CdaR family.</text>
</comment>